<dbReference type="OrthoDB" id="426508at2759"/>
<organism evidence="2 3">
    <name type="scientific">Symbiodinium microadriaticum</name>
    <name type="common">Dinoflagellate</name>
    <name type="synonym">Zooxanthella microadriatica</name>
    <dbReference type="NCBI Taxonomy" id="2951"/>
    <lineage>
        <taxon>Eukaryota</taxon>
        <taxon>Sar</taxon>
        <taxon>Alveolata</taxon>
        <taxon>Dinophyceae</taxon>
        <taxon>Suessiales</taxon>
        <taxon>Symbiodiniaceae</taxon>
        <taxon>Symbiodinium</taxon>
    </lineage>
</organism>
<gene>
    <name evidence="2" type="ORF">AK812_SmicGene20311</name>
</gene>
<keyword evidence="3" id="KW-1185">Reference proteome</keyword>
<evidence type="ECO:0000313" key="3">
    <source>
        <dbReference type="Proteomes" id="UP000186817"/>
    </source>
</evidence>
<proteinExistence type="predicted"/>
<feature type="region of interest" description="Disordered" evidence="1">
    <location>
        <begin position="55"/>
        <end position="86"/>
    </location>
</feature>
<reference evidence="2 3" key="1">
    <citation type="submission" date="2016-02" db="EMBL/GenBank/DDBJ databases">
        <title>Genome analysis of coral dinoflagellate symbionts highlights evolutionary adaptations to a symbiotic lifestyle.</title>
        <authorList>
            <person name="Aranda M."/>
            <person name="Li Y."/>
            <person name="Liew Y.J."/>
            <person name="Baumgarten S."/>
            <person name="Simakov O."/>
            <person name="Wilson M."/>
            <person name="Piel J."/>
            <person name="Ashoor H."/>
            <person name="Bougouffa S."/>
            <person name="Bajic V.B."/>
            <person name="Ryu T."/>
            <person name="Ravasi T."/>
            <person name="Bayer T."/>
            <person name="Micklem G."/>
            <person name="Kim H."/>
            <person name="Bhak J."/>
            <person name="Lajeunesse T.C."/>
            <person name="Voolstra C.R."/>
        </authorList>
    </citation>
    <scope>NUCLEOTIDE SEQUENCE [LARGE SCALE GENOMIC DNA]</scope>
    <source>
        <strain evidence="2 3">CCMP2467</strain>
    </source>
</reference>
<evidence type="ECO:0000256" key="1">
    <source>
        <dbReference type="SAM" id="MobiDB-lite"/>
    </source>
</evidence>
<evidence type="ECO:0000313" key="2">
    <source>
        <dbReference type="EMBL" id="OLP97367.1"/>
    </source>
</evidence>
<feature type="compositionally biased region" description="Acidic residues" evidence="1">
    <location>
        <begin position="68"/>
        <end position="79"/>
    </location>
</feature>
<comment type="caution">
    <text evidence="2">The sequence shown here is derived from an EMBL/GenBank/DDBJ whole genome shotgun (WGS) entry which is preliminary data.</text>
</comment>
<dbReference type="EMBL" id="LSRX01000436">
    <property type="protein sequence ID" value="OLP97367.1"/>
    <property type="molecule type" value="Genomic_DNA"/>
</dbReference>
<dbReference type="Proteomes" id="UP000186817">
    <property type="component" value="Unassembled WGS sequence"/>
</dbReference>
<accession>A0A1Q9DQC5</accession>
<protein>
    <submittedName>
        <fullName evidence="2">Uncharacterized protein</fullName>
    </submittedName>
</protein>
<sequence>MKSFQRIHFGSFKVGSILAFDPATGRYHVQLADGAIRAIRPPHVVARSFASQDEEYGKWTAPAPEPGYVDEPEPPDEEGMLGSEWL</sequence>
<dbReference type="AlphaFoldDB" id="A0A1Q9DQC5"/>
<name>A0A1Q9DQC5_SYMMI</name>